<accession>A0A699XMH2</accession>
<feature type="region of interest" description="Disordered" evidence="1">
    <location>
        <begin position="47"/>
        <end position="71"/>
    </location>
</feature>
<protein>
    <submittedName>
        <fullName evidence="2">Uncharacterized protein</fullName>
    </submittedName>
</protein>
<gene>
    <name evidence="2" type="ORF">Tci_930020</name>
</gene>
<feature type="region of interest" description="Disordered" evidence="1">
    <location>
        <begin position="1"/>
        <end position="24"/>
    </location>
</feature>
<name>A0A699XMH2_TANCI</name>
<evidence type="ECO:0000256" key="1">
    <source>
        <dbReference type="SAM" id="MobiDB-lite"/>
    </source>
</evidence>
<organism evidence="2">
    <name type="scientific">Tanacetum cinerariifolium</name>
    <name type="common">Dalmatian daisy</name>
    <name type="synonym">Chrysanthemum cinerariifolium</name>
    <dbReference type="NCBI Taxonomy" id="118510"/>
    <lineage>
        <taxon>Eukaryota</taxon>
        <taxon>Viridiplantae</taxon>
        <taxon>Streptophyta</taxon>
        <taxon>Embryophyta</taxon>
        <taxon>Tracheophyta</taxon>
        <taxon>Spermatophyta</taxon>
        <taxon>Magnoliopsida</taxon>
        <taxon>eudicotyledons</taxon>
        <taxon>Gunneridae</taxon>
        <taxon>Pentapetalae</taxon>
        <taxon>asterids</taxon>
        <taxon>campanulids</taxon>
        <taxon>Asterales</taxon>
        <taxon>Asteraceae</taxon>
        <taxon>Asteroideae</taxon>
        <taxon>Anthemideae</taxon>
        <taxon>Anthemidinae</taxon>
        <taxon>Tanacetum</taxon>
    </lineage>
</organism>
<evidence type="ECO:0000313" key="2">
    <source>
        <dbReference type="EMBL" id="GFD58051.1"/>
    </source>
</evidence>
<comment type="caution">
    <text evidence="2">The sequence shown here is derived from an EMBL/GenBank/DDBJ whole genome shotgun (WGS) entry which is preliminary data.</text>
</comment>
<dbReference type="AlphaFoldDB" id="A0A699XMH2"/>
<dbReference type="EMBL" id="BKCJ011848124">
    <property type="protein sequence ID" value="GFD58051.1"/>
    <property type="molecule type" value="Genomic_DNA"/>
</dbReference>
<proteinExistence type="predicted"/>
<sequence>DDASIKGRSLDEGEKAAEKGSNDTEEMVNVLTSLDAATVLTSEVAKVPTGSGSIPTASPPGTVIPTGSDMIPTASTIFTTATESTP</sequence>
<feature type="non-terminal residue" evidence="2">
    <location>
        <position position="1"/>
    </location>
</feature>
<feature type="non-terminal residue" evidence="2">
    <location>
        <position position="86"/>
    </location>
</feature>
<reference evidence="2" key="1">
    <citation type="journal article" date="2019" name="Sci. Rep.">
        <title>Draft genome of Tanacetum cinerariifolium, the natural source of mosquito coil.</title>
        <authorList>
            <person name="Yamashiro T."/>
            <person name="Shiraishi A."/>
            <person name="Satake H."/>
            <person name="Nakayama K."/>
        </authorList>
    </citation>
    <scope>NUCLEOTIDE SEQUENCE</scope>
</reference>
<feature type="compositionally biased region" description="Basic and acidic residues" evidence="1">
    <location>
        <begin position="1"/>
        <end position="22"/>
    </location>
</feature>